<dbReference type="AlphaFoldDB" id="A0A0A9BGC1"/>
<organism evidence="2">
    <name type="scientific">Arundo donax</name>
    <name type="common">Giant reed</name>
    <name type="synonym">Donax arundinaceus</name>
    <dbReference type="NCBI Taxonomy" id="35708"/>
    <lineage>
        <taxon>Eukaryota</taxon>
        <taxon>Viridiplantae</taxon>
        <taxon>Streptophyta</taxon>
        <taxon>Embryophyta</taxon>
        <taxon>Tracheophyta</taxon>
        <taxon>Spermatophyta</taxon>
        <taxon>Magnoliopsida</taxon>
        <taxon>Liliopsida</taxon>
        <taxon>Poales</taxon>
        <taxon>Poaceae</taxon>
        <taxon>PACMAD clade</taxon>
        <taxon>Arundinoideae</taxon>
        <taxon>Arundineae</taxon>
        <taxon>Arundo</taxon>
    </lineage>
</organism>
<accession>A0A0A9BGC1</accession>
<reference evidence="2" key="1">
    <citation type="submission" date="2014-09" db="EMBL/GenBank/DDBJ databases">
        <authorList>
            <person name="Magalhaes I.L.F."/>
            <person name="Oliveira U."/>
            <person name="Santos F.R."/>
            <person name="Vidigal T.H.D.A."/>
            <person name="Brescovit A.D."/>
            <person name="Santos A.J."/>
        </authorList>
    </citation>
    <scope>NUCLEOTIDE SEQUENCE</scope>
    <source>
        <tissue evidence="2">Shoot tissue taken approximately 20 cm above the soil surface</tissue>
    </source>
</reference>
<feature type="region of interest" description="Disordered" evidence="1">
    <location>
        <begin position="45"/>
        <end position="64"/>
    </location>
</feature>
<reference evidence="2" key="2">
    <citation type="journal article" date="2015" name="Data Brief">
        <title>Shoot transcriptome of the giant reed, Arundo donax.</title>
        <authorList>
            <person name="Barrero R.A."/>
            <person name="Guerrero F.D."/>
            <person name="Moolhuijzen P."/>
            <person name="Goolsby J.A."/>
            <person name="Tidwell J."/>
            <person name="Bellgard S.E."/>
            <person name="Bellgard M.I."/>
        </authorList>
    </citation>
    <scope>NUCLEOTIDE SEQUENCE</scope>
    <source>
        <tissue evidence="2">Shoot tissue taken approximately 20 cm above the soil surface</tissue>
    </source>
</reference>
<evidence type="ECO:0000313" key="2">
    <source>
        <dbReference type="EMBL" id="JAD58352.1"/>
    </source>
</evidence>
<feature type="compositionally biased region" description="Basic residues" evidence="1">
    <location>
        <begin position="53"/>
        <end position="64"/>
    </location>
</feature>
<proteinExistence type="predicted"/>
<protein>
    <submittedName>
        <fullName evidence="2">Uncharacterized protein</fullName>
    </submittedName>
</protein>
<name>A0A0A9BGC1_ARUDO</name>
<dbReference type="EMBL" id="GBRH01239543">
    <property type="protein sequence ID" value="JAD58352.1"/>
    <property type="molecule type" value="Transcribed_RNA"/>
</dbReference>
<sequence length="64" mass="7597">MYDKMNLINQSFLKQTLLQKKFLKQTKGRKYLIIQQHLTSTHFPVPSTLKSNTKNRRALPRVKP</sequence>
<evidence type="ECO:0000256" key="1">
    <source>
        <dbReference type="SAM" id="MobiDB-lite"/>
    </source>
</evidence>